<proteinExistence type="predicted"/>
<keyword evidence="2" id="KW-1185">Reference proteome</keyword>
<dbReference type="SUPFAM" id="SSF53098">
    <property type="entry name" value="Ribonuclease H-like"/>
    <property type="match status" value="1"/>
</dbReference>
<dbReference type="InParanoid" id="D0NZK8"/>
<accession>D0NZK8</accession>
<dbReference type="HOGENOM" id="CLU_1565941_0_0_1"/>
<organism evidence="1 2">
    <name type="scientific">Phytophthora infestans (strain T30-4)</name>
    <name type="common">Potato late blight agent</name>
    <dbReference type="NCBI Taxonomy" id="403677"/>
    <lineage>
        <taxon>Eukaryota</taxon>
        <taxon>Sar</taxon>
        <taxon>Stramenopiles</taxon>
        <taxon>Oomycota</taxon>
        <taxon>Peronosporomycetes</taxon>
        <taxon>Peronosporales</taxon>
        <taxon>Peronosporaceae</taxon>
        <taxon>Phytophthora</taxon>
    </lineage>
</organism>
<sequence>MVVASGMPSVFWSSWSKQRTADYLAAEIEKVIAEIEQDTTARVISVVTDNARNMRSATGIIYSQTSDVVSGGCSAHVLNLLKQDFKRLQQGMWDIGLRARGLVLPVATRWYSAYACMRTPFLDRYREAARIRLLDPTITALRALEAANVFVSAVYRWFRWLRYHSAYGLLS</sequence>
<dbReference type="KEGG" id="pif:PITG_19274"/>
<reference evidence="2" key="1">
    <citation type="journal article" date="2009" name="Nature">
        <title>Genome sequence and analysis of the Irish potato famine pathogen Phytophthora infestans.</title>
        <authorList>
            <consortium name="The Broad Institute Genome Sequencing Platform"/>
            <person name="Haas B.J."/>
            <person name="Kamoun S."/>
            <person name="Zody M.C."/>
            <person name="Jiang R.H."/>
            <person name="Handsaker R.E."/>
            <person name="Cano L.M."/>
            <person name="Grabherr M."/>
            <person name="Kodira C.D."/>
            <person name="Raffaele S."/>
            <person name="Torto-Alalibo T."/>
            <person name="Bozkurt T.O."/>
            <person name="Ah-Fong A.M."/>
            <person name="Alvarado L."/>
            <person name="Anderson V.L."/>
            <person name="Armstrong M.R."/>
            <person name="Avrova A."/>
            <person name="Baxter L."/>
            <person name="Beynon J."/>
            <person name="Boevink P.C."/>
            <person name="Bollmann S.R."/>
            <person name="Bos J.I."/>
            <person name="Bulone V."/>
            <person name="Cai G."/>
            <person name="Cakir C."/>
            <person name="Carrington J.C."/>
            <person name="Chawner M."/>
            <person name="Conti L."/>
            <person name="Costanzo S."/>
            <person name="Ewan R."/>
            <person name="Fahlgren N."/>
            <person name="Fischbach M.A."/>
            <person name="Fugelstad J."/>
            <person name="Gilroy E.M."/>
            <person name="Gnerre S."/>
            <person name="Green P.J."/>
            <person name="Grenville-Briggs L.J."/>
            <person name="Griffith J."/>
            <person name="Grunwald N.J."/>
            <person name="Horn K."/>
            <person name="Horner N.R."/>
            <person name="Hu C.H."/>
            <person name="Huitema E."/>
            <person name="Jeong D.H."/>
            <person name="Jones A.M."/>
            <person name="Jones J.D."/>
            <person name="Jones R.W."/>
            <person name="Karlsson E.K."/>
            <person name="Kunjeti S.G."/>
            <person name="Lamour K."/>
            <person name="Liu Z."/>
            <person name="Ma L."/>
            <person name="Maclean D."/>
            <person name="Chibucos M.C."/>
            <person name="McDonald H."/>
            <person name="McWalters J."/>
            <person name="Meijer H.J."/>
            <person name="Morgan W."/>
            <person name="Morris P.F."/>
            <person name="Munro C.A."/>
            <person name="O'Neill K."/>
            <person name="Ospina-Giraldo M."/>
            <person name="Pinzon A."/>
            <person name="Pritchard L."/>
            <person name="Ramsahoye B."/>
            <person name="Ren Q."/>
            <person name="Restrepo S."/>
            <person name="Roy S."/>
            <person name="Sadanandom A."/>
            <person name="Savidor A."/>
            <person name="Schornack S."/>
            <person name="Schwartz D.C."/>
            <person name="Schumann U.D."/>
            <person name="Schwessinger B."/>
            <person name="Seyer L."/>
            <person name="Sharpe T."/>
            <person name="Silvar C."/>
            <person name="Song J."/>
            <person name="Studholme D.J."/>
            <person name="Sykes S."/>
            <person name="Thines M."/>
            <person name="van de Vondervoort P.J."/>
            <person name="Phuntumart V."/>
            <person name="Wawra S."/>
            <person name="Weide R."/>
            <person name="Win J."/>
            <person name="Young C."/>
            <person name="Zhou S."/>
            <person name="Fry W."/>
            <person name="Meyers B.C."/>
            <person name="van West P."/>
            <person name="Ristaino J."/>
            <person name="Govers F."/>
            <person name="Birch P.R."/>
            <person name="Whisson S.C."/>
            <person name="Judelson H.S."/>
            <person name="Nusbaum C."/>
        </authorList>
    </citation>
    <scope>NUCLEOTIDE SEQUENCE [LARGE SCALE GENOMIC DNA]</scope>
    <source>
        <strain evidence="2">T30-4</strain>
    </source>
</reference>
<evidence type="ECO:0000313" key="2">
    <source>
        <dbReference type="Proteomes" id="UP000006643"/>
    </source>
</evidence>
<dbReference type="GeneID" id="9473689"/>
<evidence type="ECO:0000313" key="1">
    <source>
        <dbReference type="EMBL" id="EEY69567.1"/>
    </source>
</evidence>
<protein>
    <submittedName>
        <fullName evidence="1">Uncharacterized protein</fullName>
    </submittedName>
</protein>
<dbReference type="InterPro" id="IPR012337">
    <property type="entry name" value="RNaseH-like_sf"/>
</dbReference>
<dbReference type="EMBL" id="DS028201">
    <property type="protein sequence ID" value="EEY69567.1"/>
    <property type="molecule type" value="Genomic_DNA"/>
</dbReference>
<dbReference type="OrthoDB" id="4951847at2759"/>
<dbReference type="AlphaFoldDB" id="D0NZK8"/>
<gene>
    <name evidence="1" type="ORF">PITG_19274</name>
</gene>
<dbReference type="VEuPathDB" id="FungiDB:PITG_19274"/>
<dbReference type="RefSeq" id="XP_002997205.1">
    <property type="nucleotide sequence ID" value="XM_002997159.1"/>
</dbReference>
<dbReference type="Proteomes" id="UP000006643">
    <property type="component" value="Unassembled WGS sequence"/>
</dbReference>
<dbReference type="OMA" id="HTARYIA"/>
<name>D0NZK8_PHYIT</name>